<proteinExistence type="predicted"/>
<dbReference type="Proteomes" id="UP000647235">
    <property type="component" value="Unassembled WGS sequence"/>
</dbReference>
<gene>
    <name evidence="2" type="ORF">H8S07_07465</name>
</gene>
<dbReference type="InterPro" id="IPR024978">
    <property type="entry name" value="Homeodomain_phBC6A51-type"/>
</dbReference>
<dbReference type="EMBL" id="JACOOY010000007">
    <property type="protein sequence ID" value="MBC5665117.1"/>
    <property type="molecule type" value="Genomic_DNA"/>
</dbReference>
<feature type="domain" description="Homeodomain phBC6A51-type" evidence="1">
    <location>
        <begin position="2"/>
        <end position="90"/>
    </location>
</feature>
<evidence type="ECO:0000259" key="1">
    <source>
        <dbReference type="Pfam" id="PF13022"/>
    </source>
</evidence>
<accession>A0ABR7EUT4</accession>
<dbReference type="Pfam" id="PF13022">
    <property type="entry name" value="HTH_Tnp_1_2"/>
    <property type="match status" value="1"/>
</dbReference>
<dbReference type="InterPro" id="IPR013324">
    <property type="entry name" value="RNA_pol_sigma_r3/r4-like"/>
</dbReference>
<name>A0ABR7EUT4_9FIRM</name>
<evidence type="ECO:0000313" key="3">
    <source>
        <dbReference type="Proteomes" id="UP000647235"/>
    </source>
</evidence>
<dbReference type="RefSeq" id="WP_186855762.1">
    <property type="nucleotide sequence ID" value="NZ_JACOOY010000007.1"/>
</dbReference>
<sequence>MLNSKQKKCIEMMALGDRTQKEIAERLKVTEATICNWKKNEDFQTEYIEFMRQNLKGAVAKAFNTELQLLNARSEMVRLLAAKDVLDRAGFRPDDNINANIDTDLHITIDYGD</sequence>
<evidence type="ECO:0000313" key="2">
    <source>
        <dbReference type="EMBL" id="MBC5665117.1"/>
    </source>
</evidence>
<organism evidence="2 3">
    <name type="scientific">Dorea hominis</name>
    <dbReference type="NCBI Taxonomy" id="2763040"/>
    <lineage>
        <taxon>Bacteria</taxon>
        <taxon>Bacillati</taxon>
        <taxon>Bacillota</taxon>
        <taxon>Clostridia</taxon>
        <taxon>Lachnospirales</taxon>
        <taxon>Lachnospiraceae</taxon>
        <taxon>Dorea</taxon>
    </lineage>
</organism>
<comment type="caution">
    <text evidence="2">The sequence shown here is derived from an EMBL/GenBank/DDBJ whole genome shotgun (WGS) entry which is preliminary data.</text>
</comment>
<dbReference type="SUPFAM" id="SSF88659">
    <property type="entry name" value="Sigma3 and sigma4 domains of RNA polymerase sigma factors"/>
    <property type="match status" value="1"/>
</dbReference>
<keyword evidence="3" id="KW-1185">Reference proteome</keyword>
<reference evidence="2 3" key="1">
    <citation type="submission" date="2020-08" db="EMBL/GenBank/DDBJ databases">
        <title>Genome public.</title>
        <authorList>
            <person name="Liu C."/>
            <person name="Sun Q."/>
        </authorList>
    </citation>
    <scope>NUCLEOTIDE SEQUENCE [LARGE SCALE GENOMIC DNA]</scope>
    <source>
        <strain evidence="2 3">NSJ-36</strain>
    </source>
</reference>
<protein>
    <recommendedName>
        <fullName evidence="1">Homeodomain phBC6A51-type domain-containing protein</fullName>
    </recommendedName>
</protein>
<dbReference type="Gene3D" id="1.10.10.60">
    <property type="entry name" value="Homeodomain-like"/>
    <property type="match status" value="1"/>
</dbReference>